<evidence type="ECO:0000256" key="3">
    <source>
        <dbReference type="ARBA" id="ARBA00022664"/>
    </source>
</evidence>
<evidence type="ECO:0000256" key="7">
    <source>
        <dbReference type="ARBA" id="ARBA00023242"/>
    </source>
</evidence>
<accession>A0A2A2LYF4</accession>
<keyword evidence="3" id="KW-0507">mRNA processing</keyword>
<dbReference type="Pfam" id="PF12542">
    <property type="entry name" value="CWC25"/>
    <property type="match status" value="1"/>
</dbReference>
<feature type="compositionally biased region" description="Basic residues" evidence="8">
    <location>
        <begin position="120"/>
        <end position="135"/>
    </location>
</feature>
<comment type="subcellular location">
    <subcellularLocation>
        <location evidence="1">Nucleus</location>
    </subcellularLocation>
</comment>
<evidence type="ECO:0000256" key="2">
    <source>
        <dbReference type="ARBA" id="ARBA00006695"/>
    </source>
</evidence>
<feature type="compositionally biased region" description="Basic and acidic residues" evidence="8">
    <location>
        <begin position="295"/>
        <end position="313"/>
    </location>
</feature>
<dbReference type="AlphaFoldDB" id="A0A2A2LYF4"/>
<dbReference type="PANTHER" id="PTHR16196:SF0">
    <property type="entry name" value="PRE-MRNA-SPLICING FACTOR CWC25 HOMOLOG"/>
    <property type="match status" value="1"/>
</dbReference>
<keyword evidence="10" id="KW-1185">Reference proteome</keyword>
<evidence type="ECO:0000256" key="1">
    <source>
        <dbReference type="ARBA" id="ARBA00004123"/>
    </source>
</evidence>
<feature type="compositionally biased region" description="Basic and acidic residues" evidence="8">
    <location>
        <begin position="196"/>
        <end position="238"/>
    </location>
</feature>
<dbReference type="OrthoDB" id="21123at2759"/>
<keyword evidence="6" id="KW-0508">mRNA splicing</keyword>
<sequence length="446" mass="52205">MSKEDKDIKWMYDGAKSEVNREDYLLGKKVDKNFEKYSDAVRAQAPERIDAIIGERTVQRRSSEDAAKKSSLQMNVVKTEDPLVAFKLKQELRKAEILENPLMKMKMHKLLKDMMSKDKDKKKKKHKKEKTKRRKESSSEDSSSEESSEDEKRHKKEKSRDRSESRREKSPKVERKRRPSSREESPKREVRRKRHDSSGSEPSKHERRKTKEADRKGRESRKSGELGKSHLSPLEKQEGVIPQSGDDHPPHEDDHLLEGGLHLGAYICIFYFRRQRHESPPNRSPPRRQPRRRHDSSSDEERRKEADKADKEKGQRRRHDSRSPSSSPRMFKNDSLKREASPPAPETSTSVKKSREMTDEERRAVKLAEFQANANWRSDLRSKHQIKSEQDRQKEEKEAAEKKAPSFIRTQLNSAAEGLTVEQRLQSNKKNLQRSHGYMDRNFAAK</sequence>
<feature type="compositionally biased region" description="Basic and acidic residues" evidence="8">
    <location>
        <begin position="353"/>
        <end position="366"/>
    </location>
</feature>
<name>A0A2A2LYF4_9BILA</name>
<feature type="region of interest" description="Disordered" evidence="8">
    <location>
        <begin position="272"/>
        <end position="446"/>
    </location>
</feature>
<keyword evidence="7" id="KW-0539">Nucleus</keyword>
<feature type="compositionally biased region" description="Basic and acidic residues" evidence="8">
    <location>
        <begin position="158"/>
        <end position="173"/>
    </location>
</feature>
<feature type="compositionally biased region" description="Basic and acidic residues" evidence="8">
    <location>
        <begin position="110"/>
        <end position="119"/>
    </location>
</feature>
<gene>
    <name evidence="9" type="ORF">WR25_09203</name>
</gene>
<comment type="similarity">
    <text evidence="2">Belongs to the CWC25 family.</text>
</comment>
<dbReference type="STRING" id="2018661.A0A2A2LYF4"/>
<evidence type="ECO:0000256" key="8">
    <source>
        <dbReference type="SAM" id="MobiDB-lite"/>
    </source>
</evidence>
<evidence type="ECO:0000256" key="4">
    <source>
        <dbReference type="ARBA" id="ARBA00022728"/>
    </source>
</evidence>
<dbReference type="Proteomes" id="UP000218231">
    <property type="component" value="Unassembled WGS sequence"/>
</dbReference>
<feature type="region of interest" description="Disordered" evidence="8">
    <location>
        <begin position="99"/>
        <end position="257"/>
    </location>
</feature>
<dbReference type="InterPro" id="IPR022209">
    <property type="entry name" value="CWC25"/>
</dbReference>
<protein>
    <recommendedName>
        <fullName evidence="11">Pre-mRNA-splicing factor CWC25 homolog</fullName>
    </recommendedName>
</protein>
<evidence type="ECO:0008006" key="11">
    <source>
        <dbReference type="Google" id="ProtNLM"/>
    </source>
</evidence>
<evidence type="ECO:0000313" key="10">
    <source>
        <dbReference type="Proteomes" id="UP000218231"/>
    </source>
</evidence>
<dbReference type="PANTHER" id="PTHR16196">
    <property type="entry name" value="CELL CYCLE CONTROL PROTEIN CWF25"/>
    <property type="match status" value="1"/>
</dbReference>
<dbReference type="EMBL" id="LIAE01006329">
    <property type="protein sequence ID" value="PAV91266.1"/>
    <property type="molecule type" value="Genomic_DNA"/>
</dbReference>
<keyword evidence="5" id="KW-0175">Coiled coil</keyword>
<feature type="compositionally biased region" description="Basic and acidic residues" evidence="8">
    <location>
        <begin position="331"/>
        <end position="340"/>
    </location>
</feature>
<feature type="compositionally biased region" description="Basic and acidic residues" evidence="8">
    <location>
        <begin position="245"/>
        <end position="257"/>
    </location>
</feature>
<evidence type="ECO:0000256" key="6">
    <source>
        <dbReference type="ARBA" id="ARBA00023187"/>
    </source>
</evidence>
<proteinExistence type="inferred from homology"/>
<keyword evidence="4" id="KW-0747">Spliceosome</keyword>
<comment type="caution">
    <text evidence="9">The sequence shown here is derived from an EMBL/GenBank/DDBJ whole genome shotgun (WGS) entry which is preliminary data.</text>
</comment>
<dbReference type="GO" id="GO:0005684">
    <property type="term" value="C:U2-type spliceosomal complex"/>
    <property type="evidence" value="ECO:0007669"/>
    <property type="project" value="TreeGrafter"/>
</dbReference>
<evidence type="ECO:0000313" key="9">
    <source>
        <dbReference type="EMBL" id="PAV91266.1"/>
    </source>
</evidence>
<feature type="compositionally biased region" description="Basic residues" evidence="8">
    <location>
        <begin position="285"/>
        <end position="294"/>
    </location>
</feature>
<dbReference type="GO" id="GO:0000398">
    <property type="term" value="P:mRNA splicing, via spliceosome"/>
    <property type="evidence" value="ECO:0007669"/>
    <property type="project" value="TreeGrafter"/>
</dbReference>
<reference evidence="9 10" key="1">
    <citation type="journal article" date="2017" name="Curr. Biol.">
        <title>Genome architecture and evolution of a unichromosomal asexual nematode.</title>
        <authorList>
            <person name="Fradin H."/>
            <person name="Zegar C."/>
            <person name="Gutwein M."/>
            <person name="Lucas J."/>
            <person name="Kovtun M."/>
            <person name="Corcoran D."/>
            <person name="Baugh L.R."/>
            <person name="Kiontke K."/>
            <person name="Gunsalus K."/>
            <person name="Fitch D.H."/>
            <person name="Piano F."/>
        </authorList>
    </citation>
    <scope>NUCLEOTIDE SEQUENCE [LARGE SCALE GENOMIC DNA]</scope>
    <source>
        <strain evidence="9">PF1309</strain>
    </source>
</reference>
<evidence type="ECO:0000256" key="5">
    <source>
        <dbReference type="ARBA" id="ARBA00023054"/>
    </source>
</evidence>
<feature type="compositionally biased region" description="Basic and acidic residues" evidence="8">
    <location>
        <begin position="378"/>
        <end position="404"/>
    </location>
</feature>
<organism evidence="9 10">
    <name type="scientific">Diploscapter pachys</name>
    <dbReference type="NCBI Taxonomy" id="2018661"/>
    <lineage>
        <taxon>Eukaryota</taxon>
        <taxon>Metazoa</taxon>
        <taxon>Ecdysozoa</taxon>
        <taxon>Nematoda</taxon>
        <taxon>Chromadorea</taxon>
        <taxon>Rhabditida</taxon>
        <taxon>Rhabditina</taxon>
        <taxon>Rhabditomorpha</taxon>
        <taxon>Rhabditoidea</taxon>
        <taxon>Rhabditidae</taxon>
        <taxon>Diploscapter</taxon>
    </lineage>
</organism>
<dbReference type="InterPro" id="IPR051376">
    <property type="entry name" value="CWC25_splicing_factor"/>
</dbReference>